<name>A0A3N2PPN3_SODAK</name>
<proteinExistence type="predicted"/>
<feature type="compositionally biased region" description="Polar residues" evidence="1">
    <location>
        <begin position="339"/>
        <end position="352"/>
    </location>
</feature>
<organism evidence="4 5">
    <name type="scientific">Sodiomyces alkalinus (strain CBS 110278 / VKM F-3762 / F11)</name>
    <name type="common">Alkaliphilic filamentous fungus</name>
    <dbReference type="NCBI Taxonomy" id="1314773"/>
    <lineage>
        <taxon>Eukaryota</taxon>
        <taxon>Fungi</taxon>
        <taxon>Dikarya</taxon>
        <taxon>Ascomycota</taxon>
        <taxon>Pezizomycotina</taxon>
        <taxon>Sordariomycetes</taxon>
        <taxon>Hypocreomycetidae</taxon>
        <taxon>Glomerellales</taxon>
        <taxon>Plectosphaerellaceae</taxon>
        <taxon>Sodiomyces</taxon>
    </lineage>
</organism>
<evidence type="ECO:0008006" key="6">
    <source>
        <dbReference type="Google" id="ProtNLM"/>
    </source>
</evidence>
<dbReference type="OrthoDB" id="3436787at2759"/>
<reference evidence="4 5" key="1">
    <citation type="journal article" date="2018" name="Mol. Ecol.">
        <title>The obligate alkalophilic soda-lake fungus Sodiomyces alkalinus has shifted to a protein diet.</title>
        <authorList>
            <person name="Grum-Grzhimaylo A.A."/>
            <person name="Falkoski D.L."/>
            <person name="van den Heuvel J."/>
            <person name="Valero-Jimenez C.A."/>
            <person name="Min B."/>
            <person name="Choi I.G."/>
            <person name="Lipzen A."/>
            <person name="Daum C.G."/>
            <person name="Aanen D.K."/>
            <person name="Tsang A."/>
            <person name="Henrissat B."/>
            <person name="Bilanenko E.N."/>
            <person name="de Vries R.P."/>
            <person name="van Kan J.A.L."/>
            <person name="Grigoriev I.V."/>
            <person name="Debets A.J.M."/>
        </authorList>
    </citation>
    <scope>NUCLEOTIDE SEQUENCE [LARGE SCALE GENOMIC DNA]</scope>
    <source>
        <strain evidence="4 5">F11</strain>
    </source>
</reference>
<keyword evidence="5" id="KW-1185">Reference proteome</keyword>
<keyword evidence="2" id="KW-0812">Transmembrane</keyword>
<evidence type="ECO:0000256" key="2">
    <source>
        <dbReference type="SAM" id="Phobius"/>
    </source>
</evidence>
<evidence type="ECO:0000256" key="3">
    <source>
        <dbReference type="SAM" id="SignalP"/>
    </source>
</evidence>
<keyword evidence="3" id="KW-0732">Signal</keyword>
<dbReference type="STRING" id="1314773.A0A3N2PPN3"/>
<accession>A0A3N2PPN3</accession>
<feature type="transmembrane region" description="Helical" evidence="2">
    <location>
        <begin position="371"/>
        <end position="395"/>
    </location>
</feature>
<dbReference type="AlphaFoldDB" id="A0A3N2PPN3"/>
<feature type="region of interest" description="Disordered" evidence="1">
    <location>
        <begin position="326"/>
        <end position="368"/>
    </location>
</feature>
<keyword evidence="2" id="KW-0472">Membrane</keyword>
<feature type="region of interest" description="Disordered" evidence="1">
    <location>
        <begin position="403"/>
        <end position="423"/>
    </location>
</feature>
<dbReference type="GeneID" id="39578500"/>
<feature type="region of interest" description="Disordered" evidence="1">
    <location>
        <begin position="498"/>
        <end position="562"/>
    </location>
</feature>
<evidence type="ECO:0000313" key="5">
    <source>
        <dbReference type="Proteomes" id="UP000272025"/>
    </source>
</evidence>
<evidence type="ECO:0000256" key="1">
    <source>
        <dbReference type="SAM" id="MobiDB-lite"/>
    </source>
</evidence>
<protein>
    <recommendedName>
        <fullName evidence="6">Extracellular membrane protein CFEM domain-containing protein</fullName>
    </recommendedName>
</protein>
<feature type="chain" id="PRO_5018251952" description="Extracellular membrane protein CFEM domain-containing protein" evidence="3">
    <location>
        <begin position="23"/>
        <end position="562"/>
    </location>
</feature>
<dbReference type="Proteomes" id="UP000272025">
    <property type="component" value="Unassembled WGS sequence"/>
</dbReference>
<dbReference type="RefSeq" id="XP_028464274.1">
    <property type="nucleotide sequence ID" value="XM_028610022.1"/>
</dbReference>
<evidence type="ECO:0000313" key="4">
    <source>
        <dbReference type="EMBL" id="ROT36468.1"/>
    </source>
</evidence>
<dbReference type="EMBL" id="ML119059">
    <property type="protein sequence ID" value="ROT36468.1"/>
    <property type="molecule type" value="Genomic_DNA"/>
</dbReference>
<feature type="signal peptide" evidence="3">
    <location>
        <begin position="1"/>
        <end position="22"/>
    </location>
</feature>
<keyword evidence="2" id="KW-1133">Transmembrane helix</keyword>
<gene>
    <name evidence="4" type="ORF">SODALDRAFT_325798</name>
</gene>
<sequence>MPPPPLPYLLLSLTISSAAVLAQNVPYITQLDIYSLLAPCAQSALSTVGVMTSSCGSDASELQSCVCTDGNNSQAMAASIAFGVTFNCGATATEDRTSADIVFQAYCTPTRIFQLPTPSFNIVRQMITEVPQYSSLAQCVQGALTDAVSLMSPYCPQIVSLYAPCMCTKNDNSRRISRQINRDAMFSCNAQEDVSSAHQFFSAYCNMVSGITHLPTPSSPPGDMPSHIAALDQYSSLLPCAQSAVSVAFRRQTSSLCPQGPQALASCICLRETKHSVVSTSVRSAASELCGSVLGEGDPVRSAVRSAVAVFDFYCSAARGDVVATADSSPSRKIPTAENGASRTASSGTEPTGNGDGDDSDDGSAGSGPNIGVIVGGAVGGVAVLLITVGLVWFIRRKQQANAATPAAPAASVPDEPGPWDDKAELSIQGAISELHSETHTPMPPEVYGSQQAPPVELHGQGRISELHPETQIPMPPEVYGSQQAPPAELQGHLAPAAYPRQGRRNRQTQRLPSELEGQSPVGYGPHMQGGVNAPRYGQSRGQGQMGHGDSAGLDSSQQPRR</sequence>